<accession>A0A1H0HMC0</accession>
<evidence type="ECO:0000313" key="4">
    <source>
        <dbReference type="Proteomes" id="UP000198779"/>
    </source>
</evidence>
<proteinExistence type="predicted"/>
<keyword evidence="4" id="KW-1185">Reference proteome</keyword>
<dbReference type="EMBL" id="FNIW01000011">
    <property type="protein sequence ID" value="SDO20346.1"/>
    <property type="molecule type" value="Genomic_DNA"/>
</dbReference>
<evidence type="ECO:0000313" key="3">
    <source>
        <dbReference type="EMBL" id="SDO20346.1"/>
    </source>
</evidence>
<dbReference type="Proteomes" id="UP000198779">
    <property type="component" value="Unassembled WGS sequence"/>
</dbReference>
<gene>
    <name evidence="3" type="ORF">SAMN04487900_111104</name>
    <name evidence="2" type="ORF">SAMN04487901_10825</name>
</gene>
<dbReference type="EMBL" id="FNCQ01000008">
    <property type="protein sequence ID" value="SDG71344.1"/>
    <property type="molecule type" value="Genomic_DNA"/>
</dbReference>
<dbReference type="Proteomes" id="UP000199134">
    <property type="component" value="Unassembled WGS sequence"/>
</dbReference>
<reference evidence="3 4" key="1">
    <citation type="submission" date="2016-10" db="EMBL/GenBank/DDBJ databases">
        <authorList>
            <person name="Varghese N."/>
            <person name="Submissions S."/>
        </authorList>
    </citation>
    <scope>NUCLEOTIDE SEQUENCE</scope>
    <source>
        <strain evidence="3">BP1-145</strain>
        <strain evidence="4">BP1-148</strain>
    </source>
</reference>
<sequence length="29" mass="3538">MPNGKKKKGHKMATHKRKKRLRKNRHKSK</sequence>
<dbReference type="STRING" id="645274.SAMN04487901_10825"/>
<evidence type="ECO:0000313" key="2">
    <source>
        <dbReference type="EMBL" id="SDG71344.1"/>
    </source>
</evidence>
<feature type="region of interest" description="Disordered" evidence="1">
    <location>
        <begin position="1"/>
        <end position="29"/>
    </location>
</feature>
<dbReference type="AlphaFoldDB" id="A0A1H0HMC0"/>
<accession>A0A1G7WHK0</accession>
<evidence type="ECO:0000256" key="1">
    <source>
        <dbReference type="SAM" id="MobiDB-lite"/>
    </source>
</evidence>
<protein>
    <submittedName>
        <fullName evidence="3">Uncharacterized protein</fullName>
    </submittedName>
</protein>
<evidence type="ECO:0000313" key="5">
    <source>
        <dbReference type="Proteomes" id="UP000199134"/>
    </source>
</evidence>
<reference evidence="2 5" key="2">
    <citation type="submission" date="2016-10" db="EMBL/GenBank/DDBJ databases">
        <authorList>
            <person name="de Groot N.N."/>
        </authorList>
    </citation>
    <scope>NUCLEOTIDE SEQUENCE [LARGE SCALE GENOMIC DNA]</scope>
    <source>
        <strain evidence="5">BP1-145</strain>
        <strain evidence="2">BP1-148</strain>
    </source>
</reference>
<organism evidence="3 5">
    <name type="scientific">Prevotella communis</name>
    <dbReference type="NCBI Taxonomy" id="2913614"/>
    <lineage>
        <taxon>Bacteria</taxon>
        <taxon>Pseudomonadati</taxon>
        <taxon>Bacteroidota</taxon>
        <taxon>Bacteroidia</taxon>
        <taxon>Bacteroidales</taxon>
        <taxon>Prevotellaceae</taxon>
        <taxon>Prevotella</taxon>
    </lineage>
</organism>
<name>A0A1H0HMC0_9BACT</name>